<accession>A0A3B0TIV5</accession>
<dbReference type="InterPro" id="IPR016155">
    <property type="entry name" value="Mopterin_synth/thiamin_S_b"/>
</dbReference>
<protein>
    <recommendedName>
        <fullName evidence="4">Twitching motility protein PilT</fullName>
    </recommendedName>
</protein>
<sequence>MKKSESKYYKTASFRFYAELNDFIPAGRKQKCFDYLFLGPITVKEVIESMGVPHSQVDMVLVNGEAVDFSYRINEFDYISVYPVFESIDISSTSKVRKEPLRHTKFILDAHLGKLAKYLRMIGFDTLYKNDYTDSTIREIGKAEHRIILTRDKGLLNSKKVTHGYYIRAIHPEGQLSEIIEKLDLYSLIDPLSRCLICNGKLKKVDKEDILEQVKPDTARFFNSFYQCSSCNKIFWEGSHYDRMSRFIKRILRDSKKIKPK</sequence>
<evidence type="ECO:0000259" key="1">
    <source>
        <dbReference type="Pfam" id="PF01927"/>
    </source>
</evidence>
<evidence type="ECO:0000259" key="2">
    <source>
        <dbReference type="Pfam" id="PF14451"/>
    </source>
</evidence>
<evidence type="ECO:0000313" key="3">
    <source>
        <dbReference type="EMBL" id="VAW16103.1"/>
    </source>
</evidence>
<evidence type="ECO:0008006" key="4">
    <source>
        <dbReference type="Google" id="ProtNLM"/>
    </source>
</evidence>
<proteinExistence type="predicted"/>
<dbReference type="PANTHER" id="PTHR39081:SF1">
    <property type="entry name" value="MUT7-C RNASE DOMAIN-CONTAINING PROTEIN"/>
    <property type="match status" value="1"/>
</dbReference>
<dbReference type="AlphaFoldDB" id="A0A3B0TIV5"/>
<dbReference type="Pfam" id="PF14451">
    <property type="entry name" value="Ub-Mut7C"/>
    <property type="match status" value="1"/>
</dbReference>
<gene>
    <name evidence="3" type="ORF">MNBD_BACTEROID01-951</name>
</gene>
<dbReference type="InterPro" id="IPR002782">
    <property type="entry name" value="Mut7-C_RNAse_dom"/>
</dbReference>
<feature type="domain" description="Ubiquitin Mut7-C" evidence="2">
    <location>
        <begin position="10"/>
        <end position="89"/>
    </location>
</feature>
<dbReference type="Pfam" id="PF01927">
    <property type="entry name" value="Mut7-C"/>
    <property type="match status" value="1"/>
</dbReference>
<feature type="domain" description="Mut7-C RNAse" evidence="1">
    <location>
        <begin position="104"/>
        <end position="247"/>
    </location>
</feature>
<dbReference type="PANTHER" id="PTHR39081">
    <property type="entry name" value="MUT7-C DOMAIN-CONTAINING PROTEIN"/>
    <property type="match status" value="1"/>
</dbReference>
<dbReference type="EMBL" id="UOEP01000057">
    <property type="protein sequence ID" value="VAW16103.1"/>
    <property type="molecule type" value="Genomic_DNA"/>
</dbReference>
<dbReference type="InterPro" id="IPR027798">
    <property type="entry name" value="Ub_Mut7C"/>
</dbReference>
<dbReference type="PROSITE" id="PS50889">
    <property type="entry name" value="S4"/>
    <property type="match status" value="1"/>
</dbReference>
<dbReference type="SUPFAM" id="SSF54285">
    <property type="entry name" value="MoaD/ThiS"/>
    <property type="match status" value="1"/>
</dbReference>
<reference evidence="3" key="1">
    <citation type="submission" date="2018-06" db="EMBL/GenBank/DDBJ databases">
        <authorList>
            <person name="Zhirakovskaya E."/>
        </authorList>
    </citation>
    <scope>NUCLEOTIDE SEQUENCE</scope>
</reference>
<name>A0A3B0TIV5_9ZZZZ</name>
<organism evidence="3">
    <name type="scientific">hydrothermal vent metagenome</name>
    <dbReference type="NCBI Taxonomy" id="652676"/>
    <lineage>
        <taxon>unclassified sequences</taxon>
        <taxon>metagenomes</taxon>
        <taxon>ecological metagenomes</taxon>
    </lineage>
</organism>